<feature type="transmembrane region" description="Helical" evidence="1">
    <location>
        <begin position="12"/>
        <end position="30"/>
    </location>
</feature>
<feature type="transmembrane region" description="Helical" evidence="1">
    <location>
        <begin position="76"/>
        <end position="95"/>
    </location>
</feature>
<dbReference type="AlphaFoldDB" id="A0A5J6QVK2"/>
<sequence length="100" mass="11342">MRLLEFLCRYKNFVAFLMCLGSAINSVRFVGEWDNFCGVISVQIFFGQGFYCYIAKKTIRLAPGGVKVDHPWEVRLLVGGLALLVYLGMFAFNGYGRDWG</sequence>
<evidence type="ECO:0000313" key="3">
    <source>
        <dbReference type="Proteomes" id="UP000327179"/>
    </source>
</evidence>
<reference evidence="2 3" key="1">
    <citation type="submission" date="2019-08" db="EMBL/GenBank/DDBJ databases">
        <title>Whole-genome Sequencing of e-waste polymer degrading bacterium Pseudomonas sp. strain PE08.</title>
        <authorList>
            <person name="Kirdat K."/>
            <person name="Debbarma P."/>
            <person name="Narawade N."/>
            <person name="Suyal D."/>
            <person name="Thorat V."/>
            <person name="Shouche Y."/>
            <person name="Goel R."/>
            <person name="Yadav A."/>
        </authorList>
    </citation>
    <scope>NUCLEOTIDE SEQUENCE [LARGE SCALE GENOMIC DNA]</scope>
    <source>
        <strain evidence="2 3">PE08</strain>
    </source>
</reference>
<accession>A0A5J6QVK2</accession>
<proteinExistence type="predicted"/>
<name>A0A5J6QVK2_9GAMM</name>
<keyword evidence="1" id="KW-1133">Transmembrane helix</keyword>
<keyword evidence="1" id="KW-0472">Membrane</keyword>
<feature type="transmembrane region" description="Helical" evidence="1">
    <location>
        <begin position="36"/>
        <end position="55"/>
    </location>
</feature>
<keyword evidence="1" id="KW-0812">Transmembrane</keyword>
<gene>
    <name evidence="2" type="ORF">FXN65_26165</name>
</gene>
<evidence type="ECO:0000256" key="1">
    <source>
        <dbReference type="SAM" id="Phobius"/>
    </source>
</evidence>
<dbReference type="KEGG" id="plal:FXN65_26165"/>
<dbReference type="Proteomes" id="UP000327179">
    <property type="component" value="Chromosome"/>
</dbReference>
<organism evidence="2 3">
    <name type="scientific">Metapseudomonas lalkuanensis</name>
    <dbReference type="NCBI Taxonomy" id="2604832"/>
    <lineage>
        <taxon>Bacteria</taxon>
        <taxon>Pseudomonadati</taxon>
        <taxon>Pseudomonadota</taxon>
        <taxon>Gammaproteobacteria</taxon>
        <taxon>Pseudomonadales</taxon>
        <taxon>Pseudomonadaceae</taxon>
        <taxon>Metapseudomonas</taxon>
    </lineage>
</organism>
<evidence type="ECO:0000313" key="2">
    <source>
        <dbReference type="EMBL" id="QEY65371.1"/>
    </source>
</evidence>
<protein>
    <submittedName>
        <fullName evidence="2">Uncharacterized protein</fullName>
    </submittedName>
</protein>
<keyword evidence="3" id="KW-1185">Reference proteome</keyword>
<dbReference type="EMBL" id="CP043311">
    <property type="protein sequence ID" value="QEY65371.1"/>
    <property type="molecule type" value="Genomic_DNA"/>
</dbReference>
<dbReference type="RefSeq" id="WP_151137956.1">
    <property type="nucleotide sequence ID" value="NZ_CP043311.1"/>
</dbReference>